<feature type="compositionally biased region" description="Low complexity" evidence="1">
    <location>
        <begin position="187"/>
        <end position="199"/>
    </location>
</feature>
<evidence type="ECO:0000256" key="2">
    <source>
        <dbReference type="SAM" id="SignalP"/>
    </source>
</evidence>
<evidence type="ECO:0000313" key="4">
    <source>
        <dbReference type="Proteomes" id="UP000315700"/>
    </source>
</evidence>
<gene>
    <name evidence="3" type="ORF">Pan44_14430</name>
</gene>
<feature type="chain" id="PRO_5021935778" evidence="2">
    <location>
        <begin position="28"/>
        <end position="231"/>
    </location>
</feature>
<dbReference type="AlphaFoldDB" id="A0A517SBF9"/>
<evidence type="ECO:0000256" key="1">
    <source>
        <dbReference type="SAM" id="MobiDB-lite"/>
    </source>
</evidence>
<organism evidence="3 4">
    <name type="scientific">Caulifigura coniformis</name>
    <dbReference type="NCBI Taxonomy" id="2527983"/>
    <lineage>
        <taxon>Bacteria</taxon>
        <taxon>Pseudomonadati</taxon>
        <taxon>Planctomycetota</taxon>
        <taxon>Planctomycetia</taxon>
        <taxon>Planctomycetales</taxon>
        <taxon>Planctomycetaceae</taxon>
        <taxon>Caulifigura</taxon>
    </lineage>
</organism>
<evidence type="ECO:0000313" key="3">
    <source>
        <dbReference type="EMBL" id="QDT53426.1"/>
    </source>
</evidence>
<keyword evidence="2" id="KW-0732">Signal</keyword>
<feature type="region of interest" description="Disordered" evidence="1">
    <location>
        <begin position="35"/>
        <end position="79"/>
    </location>
</feature>
<feature type="signal peptide" evidence="2">
    <location>
        <begin position="1"/>
        <end position="27"/>
    </location>
</feature>
<reference evidence="3 4" key="1">
    <citation type="submission" date="2019-02" db="EMBL/GenBank/DDBJ databases">
        <title>Deep-cultivation of Planctomycetes and their phenomic and genomic characterization uncovers novel biology.</title>
        <authorList>
            <person name="Wiegand S."/>
            <person name="Jogler M."/>
            <person name="Boedeker C."/>
            <person name="Pinto D."/>
            <person name="Vollmers J."/>
            <person name="Rivas-Marin E."/>
            <person name="Kohn T."/>
            <person name="Peeters S.H."/>
            <person name="Heuer A."/>
            <person name="Rast P."/>
            <person name="Oberbeckmann S."/>
            <person name="Bunk B."/>
            <person name="Jeske O."/>
            <person name="Meyerdierks A."/>
            <person name="Storesund J.E."/>
            <person name="Kallscheuer N."/>
            <person name="Luecker S."/>
            <person name="Lage O.M."/>
            <person name="Pohl T."/>
            <person name="Merkel B.J."/>
            <person name="Hornburger P."/>
            <person name="Mueller R.-W."/>
            <person name="Bruemmer F."/>
            <person name="Labrenz M."/>
            <person name="Spormann A.M."/>
            <person name="Op den Camp H."/>
            <person name="Overmann J."/>
            <person name="Amann R."/>
            <person name="Jetten M.S.M."/>
            <person name="Mascher T."/>
            <person name="Medema M.H."/>
            <person name="Devos D.P."/>
            <person name="Kaster A.-K."/>
            <person name="Ovreas L."/>
            <person name="Rohde M."/>
            <person name="Galperin M.Y."/>
            <person name="Jogler C."/>
        </authorList>
    </citation>
    <scope>NUCLEOTIDE SEQUENCE [LARGE SCALE GENOMIC DNA]</scope>
    <source>
        <strain evidence="3 4">Pan44</strain>
    </source>
</reference>
<dbReference type="Proteomes" id="UP000315700">
    <property type="component" value="Chromosome"/>
</dbReference>
<name>A0A517SBF9_9PLAN</name>
<dbReference type="EMBL" id="CP036271">
    <property type="protein sequence ID" value="QDT53426.1"/>
    <property type="molecule type" value="Genomic_DNA"/>
</dbReference>
<dbReference type="InParanoid" id="A0A517SBF9"/>
<feature type="compositionally biased region" description="Polar residues" evidence="1">
    <location>
        <begin position="168"/>
        <end position="177"/>
    </location>
</feature>
<feature type="region of interest" description="Disordered" evidence="1">
    <location>
        <begin position="158"/>
        <end position="231"/>
    </location>
</feature>
<sequence precursor="true">MSKSQLTCRAVFCGAVGFVTIVGLAWADQPAKSPFAVPDPNTPPLADAPQGSATPQSGDLRPGGSKSPEPTPVSEPAKASRITFESNWKNVEVGAKPMYFRQGDKAFVWTVKNVGENPVEIGDDYGFSIAPGAEEFIVDTRLTLSAAEGKSTKVEVNASRVMTRSELTDSPQPTPGNGPTYAPPRGSFAPSASFRAAPSIDPFGPSPAPAEPAATAIPKRGQKQSSTVLDN</sequence>
<dbReference type="KEGG" id="ccos:Pan44_14430"/>
<dbReference type="RefSeq" id="WP_145028629.1">
    <property type="nucleotide sequence ID" value="NZ_CP036271.1"/>
</dbReference>
<protein>
    <submittedName>
        <fullName evidence="3">Uncharacterized protein</fullName>
    </submittedName>
</protein>
<accession>A0A517SBF9</accession>
<proteinExistence type="predicted"/>
<keyword evidence="4" id="KW-1185">Reference proteome</keyword>